<comment type="similarity">
    <text evidence="1">Belongs to the KdgT transporter family.</text>
</comment>
<dbReference type="Pfam" id="PF03812">
    <property type="entry name" value="KdgT"/>
    <property type="match status" value="1"/>
</dbReference>
<gene>
    <name evidence="10" type="ORF">HW423_00860</name>
</gene>
<keyword evidence="3" id="KW-1003">Cell membrane</keyword>
<evidence type="ECO:0000256" key="5">
    <source>
        <dbReference type="ARBA" id="ARBA00022692"/>
    </source>
</evidence>
<feature type="transmembrane region" description="Helical" evidence="9">
    <location>
        <begin position="26"/>
        <end position="47"/>
    </location>
</feature>
<proteinExistence type="inferred from homology"/>
<dbReference type="EMBL" id="JACAOA010000002">
    <property type="protein sequence ID" value="MBA5728338.1"/>
    <property type="molecule type" value="Genomic_DNA"/>
</dbReference>
<keyword evidence="4" id="KW-0762">Sugar transport</keyword>
<evidence type="ECO:0000256" key="2">
    <source>
        <dbReference type="ARBA" id="ARBA00022448"/>
    </source>
</evidence>
<keyword evidence="5 9" id="KW-0812">Transmembrane</keyword>
<evidence type="ECO:0000313" key="11">
    <source>
        <dbReference type="Proteomes" id="UP000571018"/>
    </source>
</evidence>
<keyword evidence="6" id="KW-0769">Symport</keyword>
<keyword evidence="8 9" id="KW-0472">Membrane</keyword>
<accession>A0A839A3H1</accession>
<dbReference type="GO" id="GO:0016020">
    <property type="term" value="C:membrane"/>
    <property type="evidence" value="ECO:0007669"/>
    <property type="project" value="InterPro"/>
</dbReference>
<protein>
    <submittedName>
        <fullName evidence="10">2-keto-3-deoxygluconate permease</fullName>
    </submittedName>
</protein>
<evidence type="ECO:0000256" key="6">
    <source>
        <dbReference type="ARBA" id="ARBA00022847"/>
    </source>
</evidence>
<feature type="transmembrane region" description="Helical" evidence="9">
    <location>
        <begin position="86"/>
        <end position="105"/>
    </location>
</feature>
<dbReference type="Proteomes" id="UP000571018">
    <property type="component" value="Unassembled WGS sequence"/>
</dbReference>
<dbReference type="AlphaFoldDB" id="A0A839A3H1"/>
<evidence type="ECO:0000256" key="7">
    <source>
        <dbReference type="ARBA" id="ARBA00022989"/>
    </source>
</evidence>
<evidence type="ECO:0000256" key="1">
    <source>
        <dbReference type="ARBA" id="ARBA00006430"/>
    </source>
</evidence>
<sequence length="106" mass="11571">MLNRGLLLGSGMKLGALKKVVKNHGVLLLARFILTIGNINPVVYLALVNEFRKEEAKTVFGITSLFSIPLMPAFINSLFSAEGFEWMSLISTLIPVILGIILGNIE</sequence>
<feature type="transmembrane region" description="Helical" evidence="9">
    <location>
        <begin position="59"/>
        <end position="80"/>
    </location>
</feature>
<evidence type="ECO:0000256" key="9">
    <source>
        <dbReference type="SAM" id="Phobius"/>
    </source>
</evidence>
<reference evidence="10 11" key="1">
    <citation type="submission" date="2020-06" db="EMBL/GenBank/DDBJ databases">
        <title>Reclassification of Facklamia ignava, Facklamia soureckii and Facklami tabacinasalis as Falseniella iganva gen. nov., comb. nov., Hutsoniella ignava gen. nov., comb. nov., and Ruoffia tabacinasalis gen. nov., comb. nov and description of Ruoffia haltotolerans sp. nov., isolated from hypersaline Inland Sea of Qatar.</title>
        <authorList>
            <person name="Fotedar R."/>
            <person name="Sankaranarayanan K."/>
            <person name="Lawson P."/>
            <person name="Caldwell M."/>
            <person name="Zeyara A."/>
            <person name="Al Malki A."/>
            <person name="Ali M."/>
        </authorList>
    </citation>
    <scope>NUCLEOTIDE SEQUENCE [LARGE SCALE GENOMIC DNA]</scope>
    <source>
        <strain evidence="10 11">INB8</strain>
    </source>
</reference>
<name>A0A839A3H1_9LACT</name>
<organism evidence="10 11">
    <name type="scientific">Ruoffia halotolerans</name>
    <dbReference type="NCBI Taxonomy" id="2748684"/>
    <lineage>
        <taxon>Bacteria</taxon>
        <taxon>Bacillati</taxon>
        <taxon>Bacillota</taxon>
        <taxon>Bacilli</taxon>
        <taxon>Lactobacillales</taxon>
        <taxon>Aerococcaceae</taxon>
        <taxon>Ruoffia</taxon>
    </lineage>
</organism>
<keyword evidence="2" id="KW-0813">Transport</keyword>
<evidence type="ECO:0000256" key="3">
    <source>
        <dbReference type="ARBA" id="ARBA00022475"/>
    </source>
</evidence>
<keyword evidence="7 9" id="KW-1133">Transmembrane helix</keyword>
<evidence type="ECO:0000256" key="4">
    <source>
        <dbReference type="ARBA" id="ARBA00022597"/>
    </source>
</evidence>
<dbReference type="InterPro" id="IPR004684">
    <property type="entry name" value="2keto-3dGluconate_permease"/>
</dbReference>
<keyword evidence="11" id="KW-1185">Reference proteome</keyword>
<evidence type="ECO:0000256" key="8">
    <source>
        <dbReference type="ARBA" id="ARBA00023136"/>
    </source>
</evidence>
<dbReference type="GO" id="GO:0015649">
    <property type="term" value="F:2-keto-3-deoxygluconate:proton symporter activity"/>
    <property type="evidence" value="ECO:0007669"/>
    <property type="project" value="InterPro"/>
</dbReference>
<evidence type="ECO:0000313" key="10">
    <source>
        <dbReference type="EMBL" id="MBA5728338.1"/>
    </source>
</evidence>
<comment type="caution">
    <text evidence="10">The sequence shown here is derived from an EMBL/GenBank/DDBJ whole genome shotgun (WGS) entry which is preliminary data.</text>
</comment>